<dbReference type="InterPro" id="IPR001296">
    <property type="entry name" value="Glyco_trans_1"/>
</dbReference>
<evidence type="ECO:0000313" key="5">
    <source>
        <dbReference type="Proteomes" id="UP000611215"/>
    </source>
</evidence>
<dbReference type="CDD" id="cd03801">
    <property type="entry name" value="GT4_PimA-like"/>
    <property type="match status" value="1"/>
</dbReference>
<dbReference type="Pfam" id="PF00534">
    <property type="entry name" value="Glycos_transf_1"/>
    <property type="match status" value="1"/>
</dbReference>
<dbReference type="SUPFAM" id="SSF53756">
    <property type="entry name" value="UDP-Glycosyltransferase/glycogen phosphorylase"/>
    <property type="match status" value="1"/>
</dbReference>
<reference evidence="4 5" key="1">
    <citation type="submission" date="2020-11" db="EMBL/GenBank/DDBJ databases">
        <title>Winogradskyella marina sp. nov., isolated from marine sediment.</title>
        <authorList>
            <person name="Bo J."/>
            <person name="Wang S."/>
            <person name="Song X."/>
            <person name="Du Z."/>
        </authorList>
    </citation>
    <scope>NUCLEOTIDE SEQUENCE [LARGE SCALE GENOMIC DNA]</scope>
    <source>
        <strain evidence="4 5">F6397</strain>
    </source>
</reference>
<evidence type="ECO:0000313" key="4">
    <source>
        <dbReference type="EMBL" id="MBF8148508.1"/>
    </source>
</evidence>
<keyword evidence="5" id="KW-1185">Reference proteome</keyword>
<dbReference type="PANTHER" id="PTHR12526">
    <property type="entry name" value="GLYCOSYLTRANSFERASE"/>
    <property type="match status" value="1"/>
</dbReference>
<dbReference type="Proteomes" id="UP000611215">
    <property type="component" value="Unassembled WGS sequence"/>
</dbReference>
<accession>A0ABS0EDI3</accession>
<name>A0ABS0EDI3_9FLAO</name>
<comment type="caution">
    <text evidence="4">The sequence shown here is derived from an EMBL/GenBank/DDBJ whole genome shotgun (WGS) entry which is preliminary data.</text>
</comment>
<feature type="domain" description="Glycosyl transferase family 1" evidence="3">
    <location>
        <begin position="212"/>
        <end position="360"/>
    </location>
</feature>
<keyword evidence="2" id="KW-0808">Transferase</keyword>
<dbReference type="EMBL" id="JADOET010000001">
    <property type="protein sequence ID" value="MBF8148508.1"/>
    <property type="molecule type" value="Genomic_DNA"/>
</dbReference>
<sequence>MLANKSFILFTGNDPWAAPIGGQSTFAKHMLNSYGNEIVITSYCNDNSIEVGKWIKRKYGANEIWFLSRGANEYRKDKKPVIPKRIKAYFNAKYFLKVIRGSGIRNVFIDSPDVLFAVSGTNWESVCYRFAGVNNPISYSRYAWAKKFGKLYETLLVRALKKINPETILASADKEAIVEFHKRTNNVLKSDNFHQFPTRVNTDFFIPEDKLIEREKLNLPLNYKIFVATGRISFIKGWNLLIDAFNIYMQIHDSNALLIFVGDGEDKLKLLEKAKDIGIEKNIMLTGFLKQTTVLSYMNAADVCLVGSLKEGWSLAMCEMISCGKAVVTTDVSGAKDMIKDGKNGYVVKERIAERFAEYMFLTTQLRDTQKYSLEISKQYAVKYLSEDLARYWSPAKIKSV</sequence>
<dbReference type="Gene3D" id="3.40.50.2000">
    <property type="entry name" value="Glycogen Phosphorylase B"/>
    <property type="match status" value="2"/>
</dbReference>
<evidence type="ECO:0000256" key="2">
    <source>
        <dbReference type="ARBA" id="ARBA00022679"/>
    </source>
</evidence>
<organism evidence="4 5">
    <name type="scientific">Winogradskyella marina</name>
    <dbReference type="NCBI Taxonomy" id="2785530"/>
    <lineage>
        <taxon>Bacteria</taxon>
        <taxon>Pseudomonadati</taxon>
        <taxon>Bacteroidota</taxon>
        <taxon>Flavobacteriia</taxon>
        <taxon>Flavobacteriales</taxon>
        <taxon>Flavobacteriaceae</taxon>
        <taxon>Winogradskyella</taxon>
    </lineage>
</organism>
<keyword evidence="1" id="KW-0328">Glycosyltransferase</keyword>
<dbReference type="RefSeq" id="WP_195869790.1">
    <property type="nucleotide sequence ID" value="NZ_JADOET010000001.1"/>
</dbReference>
<protein>
    <submittedName>
        <fullName evidence="4">Glycosyltransferase family 4 protein</fullName>
    </submittedName>
</protein>
<gene>
    <name evidence="4" type="ORF">ITJ86_01280</name>
</gene>
<evidence type="ECO:0000259" key="3">
    <source>
        <dbReference type="Pfam" id="PF00534"/>
    </source>
</evidence>
<evidence type="ECO:0000256" key="1">
    <source>
        <dbReference type="ARBA" id="ARBA00022676"/>
    </source>
</evidence>
<dbReference type="PANTHER" id="PTHR12526:SF510">
    <property type="entry name" value="D-INOSITOL 3-PHOSPHATE GLYCOSYLTRANSFERASE"/>
    <property type="match status" value="1"/>
</dbReference>
<proteinExistence type="predicted"/>